<evidence type="ECO:0000313" key="1">
    <source>
        <dbReference type="EMBL" id="KAF9650447.1"/>
    </source>
</evidence>
<organism evidence="1 2">
    <name type="scientific">Thelephora ganbajun</name>
    <name type="common">Ganba fungus</name>
    <dbReference type="NCBI Taxonomy" id="370292"/>
    <lineage>
        <taxon>Eukaryota</taxon>
        <taxon>Fungi</taxon>
        <taxon>Dikarya</taxon>
        <taxon>Basidiomycota</taxon>
        <taxon>Agaricomycotina</taxon>
        <taxon>Agaricomycetes</taxon>
        <taxon>Thelephorales</taxon>
        <taxon>Thelephoraceae</taxon>
        <taxon>Thelephora</taxon>
    </lineage>
</organism>
<comment type="caution">
    <text evidence="1">The sequence shown here is derived from an EMBL/GenBank/DDBJ whole genome shotgun (WGS) entry which is preliminary data.</text>
</comment>
<dbReference type="EMBL" id="MU117985">
    <property type="protein sequence ID" value="KAF9650447.1"/>
    <property type="molecule type" value="Genomic_DNA"/>
</dbReference>
<gene>
    <name evidence="1" type="ORF">BDM02DRAFT_3185478</name>
</gene>
<accession>A0ACB6ZLE8</accession>
<name>A0ACB6ZLE8_THEGA</name>
<evidence type="ECO:0000313" key="2">
    <source>
        <dbReference type="Proteomes" id="UP000886501"/>
    </source>
</evidence>
<reference evidence="1" key="1">
    <citation type="submission" date="2019-10" db="EMBL/GenBank/DDBJ databases">
        <authorList>
            <consortium name="DOE Joint Genome Institute"/>
            <person name="Kuo A."/>
            <person name="Miyauchi S."/>
            <person name="Kiss E."/>
            <person name="Drula E."/>
            <person name="Kohler A."/>
            <person name="Sanchez-Garcia M."/>
            <person name="Andreopoulos B."/>
            <person name="Barry K.W."/>
            <person name="Bonito G."/>
            <person name="Buee M."/>
            <person name="Carver A."/>
            <person name="Chen C."/>
            <person name="Cichocki N."/>
            <person name="Clum A."/>
            <person name="Culley D."/>
            <person name="Crous P.W."/>
            <person name="Fauchery L."/>
            <person name="Girlanda M."/>
            <person name="Hayes R."/>
            <person name="Keri Z."/>
            <person name="Labutti K."/>
            <person name="Lipzen A."/>
            <person name="Lombard V."/>
            <person name="Magnuson J."/>
            <person name="Maillard F."/>
            <person name="Morin E."/>
            <person name="Murat C."/>
            <person name="Nolan M."/>
            <person name="Ohm R."/>
            <person name="Pangilinan J."/>
            <person name="Pereira M."/>
            <person name="Perotto S."/>
            <person name="Peter M."/>
            <person name="Riley R."/>
            <person name="Sitrit Y."/>
            <person name="Stielow B."/>
            <person name="Szollosi G."/>
            <person name="Zifcakova L."/>
            <person name="Stursova M."/>
            <person name="Spatafora J.W."/>
            <person name="Tedersoo L."/>
            <person name="Vaario L.-M."/>
            <person name="Yamada A."/>
            <person name="Yan M."/>
            <person name="Wang P."/>
            <person name="Xu J."/>
            <person name="Bruns T."/>
            <person name="Baldrian P."/>
            <person name="Vilgalys R."/>
            <person name="Henrissat B."/>
            <person name="Grigoriev I.V."/>
            <person name="Hibbett D."/>
            <person name="Nagy L.G."/>
            <person name="Martin F.M."/>
        </authorList>
    </citation>
    <scope>NUCLEOTIDE SEQUENCE</scope>
    <source>
        <strain evidence="1">P2</strain>
    </source>
</reference>
<protein>
    <submittedName>
        <fullName evidence="1">Uncharacterized protein</fullName>
    </submittedName>
</protein>
<keyword evidence="2" id="KW-1185">Reference proteome</keyword>
<reference evidence="1" key="2">
    <citation type="journal article" date="2020" name="Nat. Commun.">
        <title>Large-scale genome sequencing of mycorrhizal fungi provides insights into the early evolution of symbiotic traits.</title>
        <authorList>
            <person name="Miyauchi S."/>
            <person name="Kiss E."/>
            <person name="Kuo A."/>
            <person name="Drula E."/>
            <person name="Kohler A."/>
            <person name="Sanchez-Garcia M."/>
            <person name="Morin E."/>
            <person name="Andreopoulos B."/>
            <person name="Barry K.W."/>
            <person name="Bonito G."/>
            <person name="Buee M."/>
            <person name="Carver A."/>
            <person name="Chen C."/>
            <person name="Cichocki N."/>
            <person name="Clum A."/>
            <person name="Culley D."/>
            <person name="Crous P.W."/>
            <person name="Fauchery L."/>
            <person name="Girlanda M."/>
            <person name="Hayes R.D."/>
            <person name="Keri Z."/>
            <person name="LaButti K."/>
            <person name="Lipzen A."/>
            <person name="Lombard V."/>
            <person name="Magnuson J."/>
            <person name="Maillard F."/>
            <person name="Murat C."/>
            <person name="Nolan M."/>
            <person name="Ohm R.A."/>
            <person name="Pangilinan J."/>
            <person name="Pereira M.F."/>
            <person name="Perotto S."/>
            <person name="Peter M."/>
            <person name="Pfister S."/>
            <person name="Riley R."/>
            <person name="Sitrit Y."/>
            <person name="Stielow J.B."/>
            <person name="Szollosi G."/>
            <person name="Zifcakova L."/>
            <person name="Stursova M."/>
            <person name="Spatafora J.W."/>
            <person name="Tedersoo L."/>
            <person name="Vaario L.M."/>
            <person name="Yamada A."/>
            <person name="Yan M."/>
            <person name="Wang P."/>
            <person name="Xu J."/>
            <person name="Bruns T."/>
            <person name="Baldrian P."/>
            <person name="Vilgalys R."/>
            <person name="Dunand C."/>
            <person name="Henrissat B."/>
            <person name="Grigoriev I.V."/>
            <person name="Hibbett D."/>
            <person name="Nagy L.G."/>
            <person name="Martin F.M."/>
        </authorList>
    </citation>
    <scope>NUCLEOTIDE SEQUENCE</scope>
    <source>
        <strain evidence="1">P2</strain>
    </source>
</reference>
<sequence>MPHLPEDGPKSHVLVAVHTTLTLYLINNAQRYVQRSPTNQQSMPVLTILFTLSLLSSAVMAETYCYYNTFGDVVCRDRLSIVARIGIAVASSFVVFAILAAFAIHRKRRIARANMTFVHAAQDQQQVYPNQYPPPPQGSSFGTPFEGNGQKVPQGYDPQQYNGQYDLQYNGQHNPQHNPLQYPPATYEQGNHNQPAPPYPGYAPPPPQH</sequence>
<dbReference type="Proteomes" id="UP000886501">
    <property type="component" value="Unassembled WGS sequence"/>
</dbReference>
<proteinExistence type="predicted"/>